<feature type="transmembrane region" description="Helical" evidence="8">
    <location>
        <begin position="279"/>
        <end position="302"/>
    </location>
</feature>
<accession>A0A928X0K7</accession>
<feature type="transmembrane region" description="Helical" evidence="8">
    <location>
        <begin position="257"/>
        <end position="273"/>
    </location>
</feature>
<dbReference type="InterPro" id="IPR035965">
    <property type="entry name" value="PAS-like_dom_sf"/>
</dbReference>
<sequence length="733" mass="79492">MGSTLDVIWVILCAILVSTMQAGFCCLESGLVRAKNSINVAIKNLVDFCIASLLFSLIGFQLMFGATAWGLIGTQLPTAASWSAGDYTFFLFELTFCGTATTIVSGAVAERMSFLGYFFTAVILSSLIYPVVGHWVWGGIWFDTPSGWLRQLQFHDFAGATVVHAVGGWMAFAAILILGPRLGRFSPKPRPIDGHNLPTAVLGVFLLWFGWFGFSGGSTLGFSDQVPKILVNTAQGGAAGGLTALATTWALHKRPRVPLIMNGVVGGLVSITAGCDILLPLGAVCAGGVGGLLCTLSAGWLSRRYIDDAVGVVPAHLVCGIWGTLAVALFGDPHLWAPGYGFWQRLGLQSLGVTVVGLYAFTMSYGLLMLVNRLSPLRVTSDKEYIGLNISEHGASTATQELITSMNNHSLRGDFTQPVAVEFGTDVAPIANHYNQVLAKMHRIQIALNTSQERLLTILNSPAFPVVISEPDSGIIQFLNERSAELFGFTLPETGRYREPDFWHDLTTRDMFLQQVNDQKRVNGFEACLSKVDGATTFWSLISGLEMTYDGQACVLFSFSDISDQIERESALRRLASTDSLTGVYNRRAFLEQANKTLSLAMCKGWQVVILMLDIDHFKQINDQFGHARGDLVIQSVAQACTAVLREHSLVGRFGGEEFVMLLSDTSLDIAQAVAEGVRSQIQHLQIVEGLQVTVSIGIAAIQPNETLETTLKQADKALYLAKSRGRNRVELG</sequence>
<dbReference type="InterPro" id="IPR029787">
    <property type="entry name" value="Nucleotide_cyclase"/>
</dbReference>
<dbReference type="SUPFAM" id="SSF111352">
    <property type="entry name" value="Ammonium transporter"/>
    <property type="match status" value="1"/>
</dbReference>
<dbReference type="Gene3D" id="1.10.3430.10">
    <property type="entry name" value="Ammonium transporter AmtB like domains"/>
    <property type="match status" value="1"/>
</dbReference>
<dbReference type="GO" id="GO:0008519">
    <property type="term" value="F:ammonium channel activity"/>
    <property type="evidence" value="ECO:0007669"/>
    <property type="project" value="InterPro"/>
</dbReference>
<dbReference type="CDD" id="cd01949">
    <property type="entry name" value="GGDEF"/>
    <property type="match status" value="1"/>
</dbReference>
<comment type="similarity">
    <text evidence="2 8">Belongs to the ammonia transporter channel (TC 1.A.11.2) family.</text>
</comment>
<dbReference type="InterPro" id="IPR000160">
    <property type="entry name" value="GGDEF_dom"/>
</dbReference>
<keyword evidence="7 8" id="KW-0924">Ammonia transport</keyword>
<gene>
    <name evidence="10" type="primary">amt</name>
    <name evidence="10" type="ORF">IQ260_08760</name>
</gene>
<feature type="transmembrane region" description="Helical" evidence="8">
    <location>
        <begin position="309"/>
        <end position="331"/>
    </location>
</feature>
<dbReference type="SUPFAM" id="SSF55073">
    <property type="entry name" value="Nucleotide cyclase"/>
    <property type="match status" value="1"/>
</dbReference>
<dbReference type="Gene3D" id="3.30.450.20">
    <property type="entry name" value="PAS domain"/>
    <property type="match status" value="1"/>
</dbReference>
<dbReference type="Pfam" id="PF00909">
    <property type="entry name" value="Ammonium_transp"/>
    <property type="match status" value="1"/>
</dbReference>
<evidence type="ECO:0000256" key="7">
    <source>
        <dbReference type="ARBA" id="ARBA00023177"/>
    </source>
</evidence>
<dbReference type="PANTHER" id="PTHR11730:SF6">
    <property type="entry name" value="AMMONIUM TRANSPORTER"/>
    <property type="match status" value="1"/>
</dbReference>
<dbReference type="PANTHER" id="PTHR11730">
    <property type="entry name" value="AMMONIUM TRANSPORTER"/>
    <property type="match status" value="1"/>
</dbReference>
<keyword evidence="3 8" id="KW-0813">Transport</keyword>
<keyword evidence="5 8" id="KW-1133">Transmembrane helix</keyword>
<dbReference type="EMBL" id="JADEXP010000056">
    <property type="protein sequence ID" value="MBE9066742.1"/>
    <property type="molecule type" value="Genomic_DNA"/>
</dbReference>
<dbReference type="Pfam" id="PF00990">
    <property type="entry name" value="GGDEF"/>
    <property type="match status" value="1"/>
</dbReference>
<keyword evidence="4 8" id="KW-0812">Transmembrane</keyword>
<evidence type="ECO:0000259" key="9">
    <source>
        <dbReference type="PROSITE" id="PS50887"/>
    </source>
</evidence>
<evidence type="ECO:0000256" key="5">
    <source>
        <dbReference type="ARBA" id="ARBA00022989"/>
    </source>
</evidence>
<feature type="transmembrane region" description="Helical" evidence="8">
    <location>
        <begin position="6"/>
        <end position="27"/>
    </location>
</feature>
<dbReference type="RefSeq" id="WP_193992721.1">
    <property type="nucleotide sequence ID" value="NZ_JADEXP010000056.1"/>
</dbReference>
<name>A0A928X0K7_LEPEC</name>
<comment type="subcellular location">
    <subcellularLocation>
        <location evidence="8">Cell membrane</location>
        <topology evidence="8">Multi-pass membrane protein</topology>
    </subcellularLocation>
    <subcellularLocation>
        <location evidence="1">Membrane</location>
        <topology evidence="1">Multi-pass membrane protein</topology>
    </subcellularLocation>
</comment>
<dbReference type="NCBIfam" id="TIGR00254">
    <property type="entry name" value="GGDEF"/>
    <property type="match status" value="1"/>
</dbReference>
<dbReference type="SMART" id="SM00267">
    <property type="entry name" value="GGDEF"/>
    <property type="match status" value="1"/>
</dbReference>
<dbReference type="GO" id="GO:0005886">
    <property type="term" value="C:plasma membrane"/>
    <property type="evidence" value="ECO:0007669"/>
    <property type="project" value="UniProtKB-SubCell"/>
</dbReference>
<dbReference type="Gene3D" id="3.30.70.270">
    <property type="match status" value="1"/>
</dbReference>
<dbReference type="SUPFAM" id="SSF55785">
    <property type="entry name" value="PYP-like sensor domain (PAS domain)"/>
    <property type="match status" value="1"/>
</dbReference>
<keyword evidence="11" id="KW-1185">Reference proteome</keyword>
<evidence type="ECO:0000256" key="6">
    <source>
        <dbReference type="ARBA" id="ARBA00023136"/>
    </source>
</evidence>
<dbReference type="InterPro" id="IPR001905">
    <property type="entry name" value="Ammonium_transpt"/>
</dbReference>
<evidence type="ECO:0000256" key="3">
    <source>
        <dbReference type="ARBA" id="ARBA00022448"/>
    </source>
</evidence>
<keyword evidence="6 8" id="KW-0472">Membrane</keyword>
<comment type="caution">
    <text evidence="10">The sequence shown here is derived from an EMBL/GenBank/DDBJ whole genome shotgun (WGS) entry which is preliminary data.</text>
</comment>
<dbReference type="PROSITE" id="PS50887">
    <property type="entry name" value="GGDEF"/>
    <property type="match status" value="1"/>
</dbReference>
<feature type="transmembrane region" description="Helical" evidence="8">
    <location>
        <begin position="157"/>
        <end position="179"/>
    </location>
</feature>
<feature type="transmembrane region" description="Helical" evidence="8">
    <location>
        <begin position="229"/>
        <end position="250"/>
    </location>
</feature>
<dbReference type="InterPro" id="IPR029020">
    <property type="entry name" value="Ammonium/urea_transptr"/>
</dbReference>
<evidence type="ECO:0000256" key="4">
    <source>
        <dbReference type="ARBA" id="ARBA00022692"/>
    </source>
</evidence>
<dbReference type="InterPro" id="IPR043128">
    <property type="entry name" value="Rev_trsase/Diguanyl_cyclase"/>
</dbReference>
<evidence type="ECO:0000256" key="2">
    <source>
        <dbReference type="ARBA" id="ARBA00005887"/>
    </source>
</evidence>
<feature type="transmembrane region" description="Helical" evidence="8">
    <location>
        <begin position="87"/>
        <end position="108"/>
    </location>
</feature>
<dbReference type="AlphaFoldDB" id="A0A928X0K7"/>
<evidence type="ECO:0000256" key="1">
    <source>
        <dbReference type="ARBA" id="ARBA00004141"/>
    </source>
</evidence>
<evidence type="ECO:0000313" key="10">
    <source>
        <dbReference type="EMBL" id="MBE9066742.1"/>
    </source>
</evidence>
<feature type="transmembrane region" description="Helical" evidence="8">
    <location>
        <begin position="48"/>
        <end position="72"/>
    </location>
</feature>
<evidence type="ECO:0000313" key="11">
    <source>
        <dbReference type="Proteomes" id="UP000615026"/>
    </source>
</evidence>
<feature type="transmembrane region" description="Helical" evidence="8">
    <location>
        <begin position="115"/>
        <end position="137"/>
    </location>
</feature>
<protein>
    <recommendedName>
        <fullName evidence="8">Ammonium transporter</fullName>
    </recommendedName>
</protein>
<dbReference type="NCBIfam" id="TIGR00836">
    <property type="entry name" value="amt"/>
    <property type="match status" value="1"/>
</dbReference>
<dbReference type="GO" id="GO:0097272">
    <property type="term" value="P:ammonium homeostasis"/>
    <property type="evidence" value="ECO:0007669"/>
    <property type="project" value="TreeGrafter"/>
</dbReference>
<dbReference type="InterPro" id="IPR024041">
    <property type="entry name" value="NH4_transpt_AmtB-like_dom"/>
</dbReference>
<evidence type="ECO:0000256" key="8">
    <source>
        <dbReference type="RuleBase" id="RU362002"/>
    </source>
</evidence>
<proteinExistence type="inferred from homology"/>
<feature type="transmembrane region" description="Helical" evidence="8">
    <location>
        <begin position="200"/>
        <end position="223"/>
    </location>
</feature>
<feature type="transmembrane region" description="Helical" evidence="8">
    <location>
        <begin position="351"/>
        <end position="371"/>
    </location>
</feature>
<dbReference type="Proteomes" id="UP000615026">
    <property type="component" value="Unassembled WGS sequence"/>
</dbReference>
<feature type="domain" description="GGDEF" evidence="9">
    <location>
        <begin position="606"/>
        <end position="733"/>
    </location>
</feature>
<reference evidence="10" key="1">
    <citation type="submission" date="2020-10" db="EMBL/GenBank/DDBJ databases">
        <authorList>
            <person name="Castelo-Branco R."/>
            <person name="Eusebio N."/>
            <person name="Adriana R."/>
            <person name="Vieira A."/>
            <person name="Brugerolle De Fraissinette N."/>
            <person name="Rezende De Castro R."/>
            <person name="Schneider M.P."/>
            <person name="Vasconcelos V."/>
            <person name="Leao P.N."/>
        </authorList>
    </citation>
    <scope>NUCLEOTIDE SEQUENCE</scope>
    <source>
        <strain evidence="10">LEGE 11479</strain>
    </source>
</reference>
<dbReference type="FunFam" id="3.30.70.270:FF:000001">
    <property type="entry name" value="Diguanylate cyclase domain protein"/>
    <property type="match status" value="1"/>
</dbReference>
<organism evidence="10 11">
    <name type="scientific">Leptolyngbya cf. ectocarpi LEGE 11479</name>
    <dbReference type="NCBI Taxonomy" id="1828722"/>
    <lineage>
        <taxon>Bacteria</taxon>
        <taxon>Bacillati</taxon>
        <taxon>Cyanobacteriota</taxon>
        <taxon>Cyanophyceae</taxon>
        <taxon>Leptolyngbyales</taxon>
        <taxon>Leptolyngbyaceae</taxon>
        <taxon>Leptolyngbya group</taxon>
        <taxon>Leptolyngbya</taxon>
    </lineage>
</organism>